<keyword evidence="9" id="KW-1185">Reference proteome</keyword>
<dbReference type="EMBL" id="PJQY01002278">
    <property type="protein sequence ID" value="PQP95054.1"/>
    <property type="molecule type" value="Genomic_DNA"/>
</dbReference>
<keyword evidence="8" id="KW-0675">Receptor</keyword>
<dbReference type="GO" id="GO:0005886">
    <property type="term" value="C:plasma membrane"/>
    <property type="evidence" value="ECO:0007669"/>
    <property type="project" value="TreeGrafter"/>
</dbReference>
<keyword evidence="2" id="KW-0808">Transferase</keyword>
<dbReference type="FunFam" id="3.30.200.20:FF:000951">
    <property type="entry name" value="Uncharacterized protein"/>
    <property type="match status" value="1"/>
</dbReference>
<keyword evidence="4 8" id="KW-0418">Kinase</keyword>
<dbReference type="Gene3D" id="1.10.510.10">
    <property type="entry name" value="Transferase(Phosphotransferase) domain 1"/>
    <property type="match status" value="1"/>
</dbReference>
<keyword evidence="1" id="KW-0723">Serine/threonine-protein kinase</keyword>
<keyword evidence="6" id="KW-0472">Membrane</keyword>
<name>A0A314XL02_PRUYE</name>
<keyword evidence="3" id="KW-0547">Nucleotide-binding</keyword>
<dbReference type="InterPro" id="IPR001245">
    <property type="entry name" value="Ser-Thr/Tyr_kinase_cat_dom"/>
</dbReference>
<evidence type="ECO:0000313" key="8">
    <source>
        <dbReference type="EMBL" id="PQP95054.1"/>
    </source>
</evidence>
<gene>
    <name evidence="8" type="ORF">Pyn_17296</name>
</gene>
<dbReference type="Proteomes" id="UP000250321">
    <property type="component" value="Unassembled WGS sequence"/>
</dbReference>
<dbReference type="Pfam" id="PF07714">
    <property type="entry name" value="PK_Tyr_Ser-Thr"/>
    <property type="match status" value="1"/>
</dbReference>
<organism evidence="8 9">
    <name type="scientific">Prunus yedoensis var. nudiflora</name>
    <dbReference type="NCBI Taxonomy" id="2094558"/>
    <lineage>
        <taxon>Eukaryota</taxon>
        <taxon>Viridiplantae</taxon>
        <taxon>Streptophyta</taxon>
        <taxon>Embryophyta</taxon>
        <taxon>Tracheophyta</taxon>
        <taxon>Spermatophyta</taxon>
        <taxon>Magnoliopsida</taxon>
        <taxon>eudicotyledons</taxon>
        <taxon>Gunneridae</taxon>
        <taxon>Pentapetalae</taxon>
        <taxon>rosids</taxon>
        <taxon>fabids</taxon>
        <taxon>Rosales</taxon>
        <taxon>Rosaceae</taxon>
        <taxon>Amygdaloideae</taxon>
        <taxon>Amygdaleae</taxon>
        <taxon>Prunus</taxon>
    </lineage>
</organism>
<dbReference type="PROSITE" id="PS50011">
    <property type="entry name" value="PROTEIN_KINASE_DOM"/>
    <property type="match status" value="1"/>
</dbReference>
<keyword evidence="6" id="KW-0812">Transmembrane</keyword>
<dbReference type="AlphaFoldDB" id="A0A314XL02"/>
<evidence type="ECO:0000313" key="9">
    <source>
        <dbReference type="Proteomes" id="UP000250321"/>
    </source>
</evidence>
<evidence type="ECO:0000256" key="2">
    <source>
        <dbReference type="ARBA" id="ARBA00022679"/>
    </source>
</evidence>
<evidence type="ECO:0000256" key="1">
    <source>
        <dbReference type="ARBA" id="ARBA00022527"/>
    </source>
</evidence>
<evidence type="ECO:0000256" key="4">
    <source>
        <dbReference type="ARBA" id="ARBA00022777"/>
    </source>
</evidence>
<reference evidence="8 9" key="1">
    <citation type="submission" date="2018-02" db="EMBL/GenBank/DDBJ databases">
        <title>Draft genome of wild Prunus yedoensis var. nudiflora.</title>
        <authorList>
            <person name="Baek S."/>
            <person name="Kim J.-H."/>
            <person name="Choi K."/>
            <person name="Kim G.-B."/>
            <person name="Cho A."/>
            <person name="Jang H."/>
            <person name="Shin C.-H."/>
            <person name="Yu H.-J."/>
            <person name="Mun J.-H."/>
        </authorList>
    </citation>
    <scope>NUCLEOTIDE SEQUENCE [LARGE SCALE GENOMIC DNA]</scope>
    <source>
        <strain evidence="9">cv. Jeju island</strain>
        <tissue evidence="8">Leaf</tissue>
    </source>
</reference>
<sequence length="331" mass="37438">MSNGSLADVLFTRERQRVTRINFRHMYITHKWIWIGTAIGAALLVMVLCISRRKLFSGGTNPMVENELLEWMESDRSTGDVNGLQNDGMMGNNLTVFRYASVVAATTNFSEENKLGQGGFGPVYKGKLVTGQEIAVKRLSRCSGQGTLEFKNELILISELQHTNLVQIFGFCIHGEERILIYAYMPNKSLDYFLFDSTRAMLLDWTKRFNIIEGIAQGLLYLHKYSRMRAWELWKEGRGLELMDPTLKDSCTEDQLLRCFHVGLLCVEENAADRPSMSDVVSMLTTETISLPLPTRPAFVTRRNVIESDISRGELQVISVNALSNTTFAGR</sequence>
<dbReference type="GO" id="GO:0030246">
    <property type="term" value="F:carbohydrate binding"/>
    <property type="evidence" value="ECO:0007669"/>
    <property type="project" value="UniProtKB-KW"/>
</dbReference>
<evidence type="ECO:0000256" key="5">
    <source>
        <dbReference type="ARBA" id="ARBA00022840"/>
    </source>
</evidence>
<dbReference type="Gene3D" id="3.30.200.20">
    <property type="entry name" value="Phosphorylase Kinase, domain 1"/>
    <property type="match status" value="1"/>
</dbReference>
<comment type="caution">
    <text evidence="8">The sequence shown here is derived from an EMBL/GenBank/DDBJ whole genome shotgun (WGS) entry which is preliminary data.</text>
</comment>
<dbReference type="PANTHER" id="PTHR27002:SF1087">
    <property type="entry name" value="PROTEIN KINASE DOMAIN-CONTAINING PROTEIN"/>
    <property type="match status" value="1"/>
</dbReference>
<feature type="domain" description="Protein kinase" evidence="7">
    <location>
        <begin position="109"/>
        <end position="331"/>
    </location>
</feature>
<feature type="transmembrane region" description="Helical" evidence="6">
    <location>
        <begin position="32"/>
        <end position="50"/>
    </location>
</feature>
<dbReference type="SUPFAM" id="SSF56112">
    <property type="entry name" value="Protein kinase-like (PK-like)"/>
    <property type="match status" value="1"/>
</dbReference>
<protein>
    <submittedName>
        <fullName evidence="8">G-type lectin S-receptor-like serine/threonine-protein kinase</fullName>
    </submittedName>
</protein>
<dbReference type="GO" id="GO:0004674">
    <property type="term" value="F:protein serine/threonine kinase activity"/>
    <property type="evidence" value="ECO:0007669"/>
    <property type="project" value="UniProtKB-KW"/>
</dbReference>
<dbReference type="Pfam" id="PF11883">
    <property type="entry name" value="DUF3403"/>
    <property type="match status" value="1"/>
</dbReference>
<keyword evidence="8" id="KW-0430">Lectin</keyword>
<evidence type="ECO:0000256" key="6">
    <source>
        <dbReference type="SAM" id="Phobius"/>
    </source>
</evidence>
<keyword evidence="6" id="KW-1133">Transmembrane helix</keyword>
<evidence type="ECO:0000259" key="7">
    <source>
        <dbReference type="PROSITE" id="PS50011"/>
    </source>
</evidence>
<dbReference type="GO" id="GO:0005524">
    <property type="term" value="F:ATP binding"/>
    <property type="evidence" value="ECO:0007669"/>
    <property type="project" value="UniProtKB-KW"/>
</dbReference>
<proteinExistence type="predicted"/>
<accession>A0A314XL02</accession>
<dbReference type="InterPro" id="IPR000719">
    <property type="entry name" value="Prot_kinase_dom"/>
</dbReference>
<evidence type="ECO:0000256" key="3">
    <source>
        <dbReference type="ARBA" id="ARBA00022741"/>
    </source>
</evidence>
<dbReference type="PANTHER" id="PTHR27002">
    <property type="entry name" value="RECEPTOR-LIKE SERINE/THREONINE-PROTEIN KINASE SD1-8"/>
    <property type="match status" value="1"/>
</dbReference>
<dbReference type="InterPro" id="IPR021820">
    <property type="entry name" value="S-locus_recpt_kinase_C"/>
</dbReference>
<keyword evidence="5" id="KW-0067">ATP-binding</keyword>
<dbReference type="InterPro" id="IPR011009">
    <property type="entry name" value="Kinase-like_dom_sf"/>
</dbReference>
<dbReference type="OrthoDB" id="1631739at2759"/>